<feature type="domain" description="HNH" evidence="1">
    <location>
        <begin position="108"/>
        <end position="152"/>
    </location>
</feature>
<dbReference type="Gene3D" id="1.10.30.50">
    <property type="match status" value="1"/>
</dbReference>
<accession>A0A1H6YHH4</accession>
<dbReference type="GO" id="GO:0008270">
    <property type="term" value="F:zinc ion binding"/>
    <property type="evidence" value="ECO:0007669"/>
    <property type="project" value="InterPro"/>
</dbReference>
<dbReference type="GO" id="GO:0003676">
    <property type="term" value="F:nucleic acid binding"/>
    <property type="evidence" value="ECO:0007669"/>
    <property type="project" value="InterPro"/>
</dbReference>
<name>A0A1H6YHH4_9GAMM</name>
<reference evidence="2 3" key="1">
    <citation type="submission" date="2016-10" db="EMBL/GenBank/DDBJ databases">
        <authorList>
            <person name="de Groot N.N."/>
        </authorList>
    </citation>
    <scope>NUCLEOTIDE SEQUENCE [LARGE SCALE GENOMIC DNA]</scope>
    <source>
        <strain evidence="2 3">DSM 1041</strain>
    </source>
</reference>
<protein>
    <recommendedName>
        <fullName evidence="1">HNH domain-containing protein</fullName>
    </recommendedName>
</protein>
<sequence>MKRISRPDYAPEYAYGVCISAIVDEEERNRMMAAIGDVRDTAVDFIERAIAGSTFELPPLIAGRGEDPIVVADIRKSELVKLYEYYMVQRPLGRKIYDSILLAAEDNCPTCGGIGRPRSLDHYLPKANYPKLSVLPHNLIPACRDCNTDKGNPLFTQPHEQLIHPYFDQACFFDQAWIIATVTHTQPCAITYEASPPGAWRPVDHQRAVNHFDFFDIAKRYSIKAAEELSVLVDQRRSLMRDLPAESFKAYLHSIGDSSTLFPNHWRKVMYKALALDEWFCNSQL</sequence>
<dbReference type="STRING" id="170623.SAMN04244579_04092"/>
<gene>
    <name evidence="2" type="ORF">SAMN04244579_04092</name>
</gene>
<dbReference type="EMBL" id="FNYO01000081">
    <property type="protein sequence ID" value="SEJ36680.1"/>
    <property type="molecule type" value="Genomic_DNA"/>
</dbReference>
<proteinExistence type="predicted"/>
<dbReference type="Proteomes" id="UP000199005">
    <property type="component" value="Unassembled WGS sequence"/>
</dbReference>
<dbReference type="CDD" id="cd00085">
    <property type="entry name" value="HNHc"/>
    <property type="match status" value="1"/>
</dbReference>
<evidence type="ECO:0000313" key="3">
    <source>
        <dbReference type="Proteomes" id="UP000199005"/>
    </source>
</evidence>
<dbReference type="RefSeq" id="WP_254789263.1">
    <property type="nucleotide sequence ID" value="NZ_FNYO01000081.1"/>
</dbReference>
<organism evidence="2 3">
    <name type="scientific">Azotobacter beijerinckii</name>
    <dbReference type="NCBI Taxonomy" id="170623"/>
    <lineage>
        <taxon>Bacteria</taxon>
        <taxon>Pseudomonadati</taxon>
        <taxon>Pseudomonadota</taxon>
        <taxon>Gammaproteobacteria</taxon>
        <taxon>Pseudomonadales</taxon>
        <taxon>Pseudomonadaceae</taxon>
        <taxon>Azotobacter</taxon>
    </lineage>
</organism>
<dbReference type="Pfam" id="PF01844">
    <property type="entry name" value="HNH"/>
    <property type="match status" value="1"/>
</dbReference>
<evidence type="ECO:0000313" key="2">
    <source>
        <dbReference type="EMBL" id="SEJ36680.1"/>
    </source>
</evidence>
<dbReference type="AlphaFoldDB" id="A0A1H6YHH4"/>
<evidence type="ECO:0000259" key="1">
    <source>
        <dbReference type="Pfam" id="PF01844"/>
    </source>
</evidence>
<dbReference type="GO" id="GO:0004519">
    <property type="term" value="F:endonuclease activity"/>
    <property type="evidence" value="ECO:0007669"/>
    <property type="project" value="InterPro"/>
</dbReference>
<dbReference type="InterPro" id="IPR003615">
    <property type="entry name" value="HNH_nuc"/>
</dbReference>
<dbReference type="InterPro" id="IPR002711">
    <property type="entry name" value="HNH"/>
</dbReference>